<keyword evidence="1" id="KW-0175">Coiled coil</keyword>
<evidence type="ECO:0000256" key="1">
    <source>
        <dbReference type="SAM" id="Coils"/>
    </source>
</evidence>
<accession>A0AAE7SNT3</accession>
<protein>
    <submittedName>
        <fullName evidence="2">Uncharacterized protein</fullName>
    </submittedName>
</protein>
<gene>
    <name evidence="2" type="ORF">cd2_059</name>
</gene>
<feature type="coiled-coil region" evidence="1">
    <location>
        <begin position="69"/>
        <end position="128"/>
    </location>
</feature>
<sequence length="149" mass="17110">MEKLKFEVGDMVILTEKSDYNHTKGDTLEIIEVDVDDPEYPYYCQSPANLSEDWVSEEHLMSINPSESLQSLNQELGSNNNELVEKLKEAEKTIGKLQDDLGNAILTIKALEDDVKCKNLELQAMDTRLRRFRELSDSMYNLAVMSIQY</sequence>
<keyword evidence="3" id="KW-1185">Reference proteome</keyword>
<proteinExistence type="predicted"/>
<organism evidence="2 3">
    <name type="scientific">Carnobacterium phage cd2</name>
    <dbReference type="NCBI Taxonomy" id="2849244"/>
    <lineage>
        <taxon>Viruses</taxon>
        <taxon>Duplodnaviria</taxon>
        <taxon>Heunggongvirae</taxon>
        <taxon>Uroviricota</taxon>
        <taxon>Caudoviricetes</taxon>
        <taxon>Carnodivirus</taxon>
        <taxon>Carnodivirus cd2-like</taxon>
    </lineage>
</organism>
<name>A0AAE7SNT3_9CAUD</name>
<dbReference type="Proteomes" id="UP000827445">
    <property type="component" value="Segment"/>
</dbReference>
<evidence type="ECO:0000313" key="3">
    <source>
        <dbReference type="Proteomes" id="UP000827445"/>
    </source>
</evidence>
<reference evidence="2 3" key="1">
    <citation type="journal article" date="2021" name="Microbiol. Resour. Announc.">
        <title>Genome Sequences of Bacteriophages cd2, cd3, and cd4, which Specifically Target Carnobacterium divergens.</title>
        <authorList>
            <person name="Zhang P."/>
            <person name="Britton A.P."/>
            <person name="Visser K.A."/>
            <person name="Welke C.A."/>
            <person name="Wassink H."/>
            <person name="Prins E."/>
            <person name="Yang X."/>
            <person name="Martin-Visscher L.A."/>
        </authorList>
    </citation>
    <scope>NUCLEOTIDE SEQUENCE [LARGE SCALE GENOMIC DNA]</scope>
    <source>
        <strain evidence="3">cd2</strain>
    </source>
</reference>
<dbReference type="EMBL" id="MZ398135">
    <property type="protein sequence ID" value="QXP45185.1"/>
    <property type="molecule type" value="Genomic_DNA"/>
</dbReference>
<evidence type="ECO:0000313" key="2">
    <source>
        <dbReference type="EMBL" id="QXP45185.1"/>
    </source>
</evidence>